<dbReference type="GO" id="GO:0003723">
    <property type="term" value="F:RNA binding"/>
    <property type="evidence" value="ECO:0007669"/>
    <property type="project" value="UniProtKB-UniRule"/>
</dbReference>
<keyword evidence="4 5" id="KW-0694">RNA-binding</keyword>
<evidence type="ECO:0000256" key="2">
    <source>
        <dbReference type="ARBA" id="ARBA00022679"/>
    </source>
</evidence>
<dbReference type="SUPFAM" id="SSF53335">
    <property type="entry name" value="S-adenosyl-L-methionine-dependent methyltransferases"/>
    <property type="match status" value="1"/>
</dbReference>
<evidence type="ECO:0000256" key="3">
    <source>
        <dbReference type="ARBA" id="ARBA00022691"/>
    </source>
</evidence>
<dbReference type="PROSITE" id="PS51686">
    <property type="entry name" value="SAM_MT_RSMB_NOP"/>
    <property type="match status" value="1"/>
</dbReference>
<keyword evidence="8" id="KW-1185">Reference proteome</keyword>
<dbReference type="PANTHER" id="PTHR22807">
    <property type="entry name" value="NOP2 YEAST -RELATED NOL1/NOP2/FMU SUN DOMAIN-CONTAINING"/>
    <property type="match status" value="1"/>
</dbReference>
<dbReference type="InterPro" id="IPR023267">
    <property type="entry name" value="RCMT"/>
</dbReference>
<dbReference type="OrthoDB" id="9810297at2"/>
<sequence>MKDGGRLQAAIEILEEIETRHRPVQAALKDWGNSHRFAGSGDRTAIGNLVFDALRHKASLSGRLKSDTARMLVFGTYVLSWEKGAEQLLAVVGDDRHAPETPSEAELSALTEAQGVEIDGAAAADVPDWLWPHFEDAFGDRAVAEGQALAARAPIDLRVNTLKYDRERLLKRLAHVNAVPCPWSPAGLRIYPTPGALRMPHVQAEEAYQKGWFELQDEASQMAALLAGAKPGDQVLDFCAGGGGKTLALAAAMENKGQIYAFDADRLRLAPIHERLKRAGARNIQVRDPASSSLDDLIGEMDLVFIDAPCTGTGVWRRRPDSKWRLSDKALEDRIVDQRNVLDRAAQYVKPGGRLVYATCSVLPLENTGQVSWFLEKYQDFLSVSAAARWQECAGGGSAAVELPAYATARGDITLSPASTNTDGFFVSILEKSQ</sequence>
<dbReference type="Proteomes" id="UP000320593">
    <property type="component" value="Unassembled WGS sequence"/>
</dbReference>
<dbReference type="GO" id="GO:0008173">
    <property type="term" value="F:RNA methyltransferase activity"/>
    <property type="evidence" value="ECO:0007669"/>
    <property type="project" value="InterPro"/>
</dbReference>
<feature type="domain" description="SAM-dependent MTase RsmB/NOP-type" evidence="6">
    <location>
        <begin position="145"/>
        <end position="433"/>
    </location>
</feature>
<name>A0A562TJ89_9HYPH</name>
<evidence type="ECO:0000259" key="6">
    <source>
        <dbReference type="PROSITE" id="PS51686"/>
    </source>
</evidence>
<feature type="binding site" evidence="5">
    <location>
        <position position="263"/>
    </location>
    <ligand>
        <name>S-adenosyl-L-methionine</name>
        <dbReference type="ChEBI" id="CHEBI:59789"/>
    </ligand>
</feature>
<comment type="similarity">
    <text evidence="5">Belongs to the class I-like SAM-binding methyltransferase superfamily. RsmB/NOP family.</text>
</comment>
<gene>
    <name evidence="7" type="ORF">JM93_00599</name>
</gene>
<comment type="caution">
    <text evidence="5">Lacks conserved residue(s) required for the propagation of feature annotation.</text>
</comment>
<dbReference type="Pfam" id="PF01189">
    <property type="entry name" value="Methyltr_RsmB-F"/>
    <property type="match status" value="1"/>
</dbReference>
<evidence type="ECO:0000256" key="4">
    <source>
        <dbReference type="ARBA" id="ARBA00022884"/>
    </source>
</evidence>
<evidence type="ECO:0000313" key="8">
    <source>
        <dbReference type="Proteomes" id="UP000320593"/>
    </source>
</evidence>
<dbReference type="EMBL" id="VLLF01000001">
    <property type="protein sequence ID" value="TWI93046.1"/>
    <property type="molecule type" value="Genomic_DNA"/>
</dbReference>
<dbReference type="PANTHER" id="PTHR22807:SF53">
    <property type="entry name" value="RIBOSOMAL RNA SMALL SUBUNIT METHYLTRANSFERASE B-RELATED"/>
    <property type="match status" value="1"/>
</dbReference>
<feature type="binding site" evidence="5">
    <location>
        <position position="307"/>
    </location>
    <ligand>
        <name>S-adenosyl-L-methionine</name>
        <dbReference type="ChEBI" id="CHEBI:59789"/>
    </ligand>
</feature>
<keyword evidence="3 5" id="KW-0949">S-adenosyl-L-methionine</keyword>
<evidence type="ECO:0000313" key="7">
    <source>
        <dbReference type="EMBL" id="TWI93046.1"/>
    </source>
</evidence>
<dbReference type="InterPro" id="IPR049560">
    <property type="entry name" value="MeTrfase_RsmB-F_NOP2_cat"/>
</dbReference>
<keyword evidence="1 5" id="KW-0489">Methyltransferase</keyword>
<dbReference type="InterPro" id="IPR029063">
    <property type="entry name" value="SAM-dependent_MTases_sf"/>
</dbReference>
<organism evidence="7 8">
    <name type="scientific">Roseibium hamelinense</name>
    <dbReference type="NCBI Taxonomy" id="150831"/>
    <lineage>
        <taxon>Bacteria</taxon>
        <taxon>Pseudomonadati</taxon>
        <taxon>Pseudomonadota</taxon>
        <taxon>Alphaproteobacteria</taxon>
        <taxon>Hyphomicrobiales</taxon>
        <taxon>Stappiaceae</taxon>
        <taxon>Roseibium</taxon>
    </lineage>
</organism>
<dbReference type="Gene3D" id="3.30.70.1170">
    <property type="entry name" value="Sun protein, domain 3"/>
    <property type="match status" value="1"/>
</dbReference>
<dbReference type="InterPro" id="IPR054728">
    <property type="entry name" value="RsmB-like_ferredoxin"/>
</dbReference>
<reference evidence="7 8" key="1">
    <citation type="submission" date="2019-07" db="EMBL/GenBank/DDBJ databases">
        <title>Genomic Encyclopedia of Archaeal and Bacterial Type Strains, Phase II (KMG-II): from individual species to whole genera.</title>
        <authorList>
            <person name="Goeker M."/>
        </authorList>
    </citation>
    <scope>NUCLEOTIDE SEQUENCE [LARGE SCALE GENOMIC DNA]</scope>
    <source>
        <strain evidence="7 8">ATCC BAA-252</strain>
    </source>
</reference>
<dbReference type="AlphaFoldDB" id="A0A562TJ89"/>
<dbReference type="RefSeq" id="WP_145340552.1">
    <property type="nucleotide sequence ID" value="NZ_SMLY01000087.1"/>
</dbReference>
<proteinExistence type="inferred from homology"/>
<accession>A0A562TJ89</accession>
<feature type="active site" description="Nucleophile" evidence="5">
    <location>
        <position position="360"/>
    </location>
</feature>
<comment type="caution">
    <text evidence="7">The sequence shown here is derived from an EMBL/GenBank/DDBJ whole genome shotgun (WGS) entry which is preliminary data.</text>
</comment>
<evidence type="ECO:0000256" key="1">
    <source>
        <dbReference type="ARBA" id="ARBA00022603"/>
    </source>
</evidence>
<dbReference type="GO" id="GO:0001510">
    <property type="term" value="P:RNA methylation"/>
    <property type="evidence" value="ECO:0007669"/>
    <property type="project" value="InterPro"/>
</dbReference>
<protein>
    <submittedName>
        <fullName evidence="7">16S rRNA (Cytosine967-C5)-methyltransferase</fullName>
    </submittedName>
</protein>
<dbReference type="InterPro" id="IPR001678">
    <property type="entry name" value="MeTrfase_RsmB-F_NOP2_dom"/>
</dbReference>
<dbReference type="Gene3D" id="3.40.50.150">
    <property type="entry name" value="Vaccinia Virus protein VP39"/>
    <property type="match status" value="1"/>
</dbReference>
<dbReference type="CDD" id="cd02440">
    <property type="entry name" value="AdoMet_MTases"/>
    <property type="match status" value="1"/>
</dbReference>
<evidence type="ECO:0000256" key="5">
    <source>
        <dbReference type="PROSITE-ProRule" id="PRU01023"/>
    </source>
</evidence>
<keyword evidence="2 5" id="KW-0808">Transferase</keyword>
<dbReference type="Pfam" id="PF22458">
    <property type="entry name" value="RsmF-B_ferredox"/>
    <property type="match status" value="1"/>
</dbReference>
<dbReference type="PRINTS" id="PR02008">
    <property type="entry name" value="RCMTFAMILY"/>
</dbReference>